<feature type="region of interest" description="Disordered" evidence="1">
    <location>
        <begin position="100"/>
        <end position="121"/>
    </location>
</feature>
<protein>
    <submittedName>
        <fullName evidence="2">Uncharacterized protein</fullName>
    </submittedName>
</protein>
<organism evidence="2 3">
    <name type="scientific">Bacillus wiedmannii</name>
    <dbReference type="NCBI Taxonomy" id="1890302"/>
    <lineage>
        <taxon>Bacteria</taxon>
        <taxon>Bacillati</taxon>
        <taxon>Bacillota</taxon>
        <taxon>Bacilli</taxon>
        <taxon>Bacillales</taxon>
        <taxon>Bacillaceae</taxon>
        <taxon>Bacillus</taxon>
        <taxon>Bacillus cereus group</taxon>
    </lineage>
</organism>
<dbReference type="EMBL" id="NUEL01000085">
    <property type="protein sequence ID" value="PEI99657.1"/>
    <property type="molecule type" value="Genomic_DNA"/>
</dbReference>
<accession>A0A2A7VQQ9</accession>
<feature type="compositionally biased region" description="Basic and acidic residues" evidence="1">
    <location>
        <begin position="100"/>
        <end position="115"/>
    </location>
</feature>
<name>A0A2A7VQQ9_9BACI</name>
<proteinExistence type="predicted"/>
<comment type="caution">
    <text evidence="2">The sequence shown here is derived from an EMBL/GenBank/DDBJ whole genome shotgun (WGS) entry which is preliminary data.</text>
</comment>
<gene>
    <name evidence="2" type="ORF">CN684_31220</name>
</gene>
<evidence type="ECO:0000313" key="3">
    <source>
        <dbReference type="Proteomes" id="UP000220045"/>
    </source>
</evidence>
<reference evidence="2 3" key="1">
    <citation type="submission" date="2017-09" db="EMBL/GenBank/DDBJ databases">
        <title>Large-scale bioinformatics analysis of Bacillus genomes uncovers conserved roles of natural products in bacterial physiology.</title>
        <authorList>
            <consortium name="Agbiome Team Llc"/>
            <person name="Bleich R.M."/>
            <person name="Grubbs K.J."/>
            <person name="Santa Maria K.C."/>
            <person name="Allen S.E."/>
            <person name="Farag S."/>
            <person name="Shank E.A."/>
            <person name="Bowers A."/>
        </authorList>
    </citation>
    <scope>NUCLEOTIDE SEQUENCE [LARGE SCALE GENOMIC DNA]</scope>
    <source>
        <strain evidence="2 3">AFS004017</strain>
    </source>
</reference>
<dbReference type="Proteomes" id="UP000220045">
    <property type="component" value="Unassembled WGS sequence"/>
</dbReference>
<evidence type="ECO:0000313" key="2">
    <source>
        <dbReference type="EMBL" id="PEI99657.1"/>
    </source>
</evidence>
<dbReference type="AlphaFoldDB" id="A0A2A7VQQ9"/>
<evidence type="ECO:0000256" key="1">
    <source>
        <dbReference type="SAM" id="MobiDB-lite"/>
    </source>
</evidence>
<sequence length="147" mass="16016">MDKGLTFLTLALGLVWLVFDDLFGEKKFLSKIASALTPGFPAIGGAIVDGVVDGVKGTQDITKKAEDVVADGMHKTGKEIAEKNGQTGTVDVLDKIEKKRQEEKEAQKKKEEERKKKGNSGIFDFKIPDGWGLGGKQVDLTDYFGKK</sequence>
<dbReference type="RefSeq" id="WP_098096919.1">
    <property type="nucleotide sequence ID" value="NZ_NUEL01000085.1"/>
</dbReference>